<gene>
    <name evidence="1" type="ORF">IGS68_13070</name>
</gene>
<evidence type="ECO:0000313" key="1">
    <source>
        <dbReference type="EMBL" id="QQP92071.1"/>
    </source>
</evidence>
<dbReference type="Proteomes" id="UP000595197">
    <property type="component" value="Chromosome"/>
</dbReference>
<accession>A0ABX7BG72</accession>
<keyword evidence="2" id="KW-1185">Reference proteome</keyword>
<evidence type="ECO:0000313" key="2">
    <source>
        <dbReference type="Proteomes" id="UP000595197"/>
    </source>
</evidence>
<reference evidence="1" key="1">
    <citation type="submission" date="2021-02" db="EMBL/GenBank/DDBJ databases">
        <title>Skermanella TT6 skin isolate.</title>
        <authorList>
            <person name="Lee K."/>
            <person name="Ganzorig M."/>
        </authorList>
    </citation>
    <scope>NUCLEOTIDE SEQUENCE</scope>
    <source>
        <strain evidence="1">TT6</strain>
    </source>
</reference>
<proteinExistence type="predicted"/>
<organism evidence="1 2">
    <name type="scientific">Skermanella cutis</name>
    <dbReference type="NCBI Taxonomy" id="2775420"/>
    <lineage>
        <taxon>Bacteria</taxon>
        <taxon>Pseudomonadati</taxon>
        <taxon>Pseudomonadota</taxon>
        <taxon>Alphaproteobacteria</taxon>
        <taxon>Rhodospirillales</taxon>
        <taxon>Azospirillaceae</taxon>
        <taxon>Skermanella</taxon>
    </lineage>
</organism>
<dbReference type="RefSeq" id="WP_201080619.1">
    <property type="nucleotide sequence ID" value="NZ_CP067420.1"/>
</dbReference>
<name>A0ABX7BG72_9PROT</name>
<protein>
    <submittedName>
        <fullName evidence="1">Uncharacterized protein</fullName>
    </submittedName>
</protein>
<sequence length="165" mass="17730">MARCIPILVSNPPPLWRPLLAHCRSIMRDLGAPAVLIDGCLRDTPFGPRIIATLDLPPRMGDAALSRHPSYRPAMRDAAGMVAFSRMAAHGASGIDPVTASREHEDVLWQVIVLPAGVVLIARTERADYGPFLLAESEPDERGIDLVSLQLDFAVESGSRDAGSA</sequence>
<dbReference type="EMBL" id="CP067420">
    <property type="protein sequence ID" value="QQP92071.1"/>
    <property type="molecule type" value="Genomic_DNA"/>
</dbReference>